<dbReference type="Pfam" id="PF17767">
    <property type="entry name" value="NAPRTase_N"/>
    <property type="match status" value="1"/>
</dbReference>
<dbReference type="RefSeq" id="WP_216145908.1">
    <property type="nucleotide sequence ID" value="NZ_JAHLDV010000004.1"/>
</dbReference>
<name>A0ABS6BS65_9CLOT</name>
<dbReference type="NCBIfam" id="TIGR01513">
    <property type="entry name" value="NAPRTase_put"/>
    <property type="match status" value="1"/>
</dbReference>
<comment type="function">
    <text evidence="4">Catalyzes the first step in the biosynthesis of NAD from nicotinic acid, the ATP-dependent synthesis of beta-nicotinate D-ribonucleotide from nicotinate and 5-phospho-D-ribose 1-phosphate.</text>
</comment>
<evidence type="ECO:0000259" key="5">
    <source>
        <dbReference type="Pfam" id="PF04095"/>
    </source>
</evidence>
<evidence type="ECO:0000313" key="9">
    <source>
        <dbReference type="Proteomes" id="UP000776252"/>
    </source>
</evidence>
<dbReference type="NCBIfam" id="NF009131">
    <property type="entry name" value="PRK12484.1"/>
    <property type="match status" value="1"/>
</dbReference>
<comment type="PTM">
    <text evidence="4">Transiently phosphorylated on a His residue during the reaction cycle. Phosphorylation strongly increases the affinity for substrates and increases the rate of nicotinate D-ribonucleotide production. Dephosphorylation regenerates the low-affinity form of the enzyme, leading to product release.</text>
</comment>
<keyword evidence="4 8" id="KW-0436">Ligase</keyword>
<dbReference type="InterPro" id="IPR041619">
    <property type="entry name" value="NAPRTase_C"/>
</dbReference>
<keyword evidence="3 4" id="KW-0808">Transferase</keyword>
<keyword evidence="8" id="KW-0328">Glycosyltransferase</keyword>
<protein>
    <recommendedName>
        <fullName evidence="4">Nicotinate phosphoribosyltransferase</fullName>
        <ecNumber evidence="4">6.3.4.21</ecNumber>
    </recommendedName>
</protein>
<dbReference type="GO" id="GO:0016757">
    <property type="term" value="F:glycosyltransferase activity"/>
    <property type="evidence" value="ECO:0007669"/>
    <property type="project" value="UniProtKB-KW"/>
</dbReference>
<evidence type="ECO:0000259" key="6">
    <source>
        <dbReference type="Pfam" id="PF17767"/>
    </source>
</evidence>
<feature type="domain" description="Nicotinate phosphoribosyltransferase C-terminal" evidence="7">
    <location>
        <begin position="368"/>
        <end position="476"/>
    </location>
</feature>
<evidence type="ECO:0000256" key="4">
    <source>
        <dbReference type="RuleBase" id="RU365100"/>
    </source>
</evidence>
<dbReference type="NCBIfam" id="NF006695">
    <property type="entry name" value="PRK09243.1-2"/>
    <property type="match status" value="1"/>
</dbReference>
<dbReference type="InterPro" id="IPR041525">
    <property type="entry name" value="N/Namide_PRibTrfase"/>
</dbReference>
<dbReference type="EC" id="6.3.4.21" evidence="4"/>
<organism evidence="8 9">
    <name type="scientific">Clostridium frigoris</name>
    <dbReference type="NCBI Taxonomy" id="205327"/>
    <lineage>
        <taxon>Bacteria</taxon>
        <taxon>Bacillati</taxon>
        <taxon>Bacillota</taxon>
        <taxon>Clostridia</taxon>
        <taxon>Eubacteriales</taxon>
        <taxon>Clostridiaceae</taxon>
        <taxon>Clostridium</taxon>
    </lineage>
</organism>
<comment type="catalytic activity">
    <reaction evidence="4">
        <text>5-phospho-alpha-D-ribose 1-diphosphate + nicotinate + ATP + H2O = nicotinate beta-D-ribonucleotide + ADP + phosphate + diphosphate</text>
        <dbReference type="Rhea" id="RHEA:36163"/>
        <dbReference type="ChEBI" id="CHEBI:15377"/>
        <dbReference type="ChEBI" id="CHEBI:30616"/>
        <dbReference type="ChEBI" id="CHEBI:32544"/>
        <dbReference type="ChEBI" id="CHEBI:33019"/>
        <dbReference type="ChEBI" id="CHEBI:43474"/>
        <dbReference type="ChEBI" id="CHEBI:57502"/>
        <dbReference type="ChEBI" id="CHEBI:58017"/>
        <dbReference type="ChEBI" id="CHEBI:456216"/>
        <dbReference type="EC" id="6.3.4.21"/>
    </reaction>
</comment>
<feature type="domain" description="Nicotinate phosphoribosyltransferase N-terminal" evidence="6">
    <location>
        <begin position="15"/>
        <end position="139"/>
    </location>
</feature>
<dbReference type="CDD" id="cd01570">
    <property type="entry name" value="NAPRTase_A"/>
    <property type="match status" value="1"/>
</dbReference>
<sequence>MSNEFNIKEERNLSMLMDFYELTMSNGYFVNGATDTIVYFDMFYRKNPDGAGFSIAAGLEQLVVFVKNLKFTGDDVEFLRSKGVLSEEFLEYLLAFKFSGDIYAIPEGTVVFPNEAIVTIKAKVIEAQLIETMLLLTINHQSLIATKASRIVRAAKGRPVLELGARRTHGADAAIMGARASYIGGVSGTATTIAEQMYGVPATGTMAHSWIQFFGDEYKAFEIYAKTYPNTCTLLVDTYNVITSGIPNAIKVSKDFLEPNGKRLKAIRLDSGDLAYLSKKVRIMLDDEGLADCKIVASNSLDEFIITELLNQNAKIDIFGVGERLVTAKSEPVFGGVYKLVAVEEEGEVVPRIKLSESEEKIINPGYKMCWRLYDKNTHKAIADVITLAGEIINEEAPYTIFDPVLTWKKKKITNFYAKKLQVPIFLNGECVYGLPSLEQIRSCCKEQVDSIWDEVKRFSNPHKYFVDLSQELWLVKQELIKKYRNLEEKNVK</sequence>
<dbReference type="Pfam" id="PF04095">
    <property type="entry name" value="NAPRTase"/>
    <property type="match status" value="1"/>
</dbReference>
<dbReference type="Proteomes" id="UP000776252">
    <property type="component" value="Unassembled WGS sequence"/>
</dbReference>
<reference evidence="8 9" key="1">
    <citation type="submission" date="2021-06" db="EMBL/GenBank/DDBJ databases">
        <title>Clostridia strains as spoilage organisms.</title>
        <authorList>
            <person name="Wambui J."/>
            <person name="Stephan R."/>
            <person name="Stevens M.J.A."/>
        </authorList>
    </citation>
    <scope>NUCLEOTIDE SEQUENCE [LARGE SCALE GENOMIC DNA]</scope>
    <source>
        <strain evidence="8 9">DSM 14204</strain>
    </source>
</reference>
<keyword evidence="9" id="KW-1185">Reference proteome</keyword>
<gene>
    <name evidence="8" type="ORF">KPL37_02770</name>
</gene>
<evidence type="ECO:0000313" key="8">
    <source>
        <dbReference type="EMBL" id="MBU3158697.1"/>
    </source>
</evidence>
<evidence type="ECO:0000256" key="1">
    <source>
        <dbReference type="ARBA" id="ARBA00010897"/>
    </source>
</evidence>
<evidence type="ECO:0000256" key="2">
    <source>
        <dbReference type="ARBA" id="ARBA00022642"/>
    </source>
</evidence>
<dbReference type="PIRSF" id="PIRSF000484">
    <property type="entry name" value="NAPRT"/>
    <property type="match status" value="1"/>
</dbReference>
<dbReference type="InterPro" id="IPR006405">
    <property type="entry name" value="Nic_PRibTrfase_pncB"/>
</dbReference>
<dbReference type="GO" id="GO:0004516">
    <property type="term" value="F:nicotinate phosphoribosyltransferase activity"/>
    <property type="evidence" value="ECO:0007669"/>
    <property type="project" value="UniProtKB-EC"/>
</dbReference>
<dbReference type="PANTHER" id="PTHR11098:SF1">
    <property type="entry name" value="NICOTINATE PHOSPHORIBOSYLTRANSFERASE"/>
    <property type="match status" value="1"/>
</dbReference>
<proteinExistence type="inferred from homology"/>
<feature type="domain" description="Nicotinate/nicotinamide phosphoribosyltransferase" evidence="5">
    <location>
        <begin position="162"/>
        <end position="331"/>
    </location>
</feature>
<dbReference type="Pfam" id="PF17956">
    <property type="entry name" value="NAPRTase_C"/>
    <property type="match status" value="1"/>
</dbReference>
<accession>A0ABS6BS65</accession>
<dbReference type="PANTHER" id="PTHR11098">
    <property type="entry name" value="NICOTINATE PHOSPHORIBOSYLTRANSFERASE"/>
    <property type="match status" value="1"/>
</dbReference>
<keyword evidence="2 4" id="KW-0662">Pyridine nucleotide biosynthesis</keyword>
<dbReference type="EMBL" id="JAHLDV010000004">
    <property type="protein sequence ID" value="MBU3158697.1"/>
    <property type="molecule type" value="Genomic_DNA"/>
</dbReference>
<evidence type="ECO:0000256" key="3">
    <source>
        <dbReference type="ARBA" id="ARBA00022679"/>
    </source>
</evidence>
<evidence type="ECO:0000259" key="7">
    <source>
        <dbReference type="Pfam" id="PF17956"/>
    </source>
</evidence>
<comment type="similarity">
    <text evidence="1 4">Belongs to the NAPRTase family.</text>
</comment>
<comment type="caution">
    <text evidence="8">The sequence shown here is derived from an EMBL/GenBank/DDBJ whole genome shotgun (WGS) entry which is preliminary data.</text>
</comment>
<comment type="pathway">
    <text evidence="4">Cofactor biosynthesis; NAD(+) biosynthesis; nicotinate D-ribonucleotide from nicotinate: step 1/1.</text>
</comment>
<dbReference type="InterPro" id="IPR040727">
    <property type="entry name" value="NAPRTase_N"/>
</dbReference>
<dbReference type="InterPro" id="IPR007229">
    <property type="entry name" value="Nic_PRibTrfase-Fam"/>
</dbReference>